<dbReference type="EMBL" id="JAHLFJ010000068">
    <property type="protein sequence ID" value="MBU3856265.1"/>
    <property type="molecule type" value="Genomic_DNA"/>
</dbReference>
<protein>
    <submittedName>
        <fullName evidence="1">Cyclic nucleotide-binding domain-containing protein</fullName>
    </submittedName>
</protein>
<dbReference type="AlphaFoldDB" id="A0A948TNI8"/>
<organism evidence="1 2">
    <name type="scientific">Candidatus Phocaeicola excrementipullorum</name>
    <dbReference type="NCBI Taxonomy" id="2838731"/>
    <lineage>
        <taxon>Bacteria</taxon>
        <taxon>Pseudomonadati</taxon>
        <taxon>Bacteroidota</taxon>
        <taxon>Bacteroidia</taxon>
        <taxon>Bacteroidales</taxon>
        <taxon>Bacteroidaceae</taxon>
        <taxon>Phocaeicola</taxon>
    </lineage>
</organism>
<sequence>MFLFIIVKSIISVYYKISYTVVHKEEIDSNVYIITKGIWRAYHFKYGEEATAWFATLGELVFSAWGYISDKPSRLSFESMTESEAICLSKEELHKHFYSSITMANLGRKMLENFILLYENWLMDLWKQNAFERYMTLLNEYPEVIQQIPMKYIASYLGITVQSLSRIRASLNEMK</sequence>
<comment type="caution">
    <text evidence="1">The sequence shown here is derived from an EMBL/GenBank/DDBJ whole genome shotgun (WGS) entry which is preliminary data.</text>
</comment>
<gene>
    <name evidence="1" type="ORF">H9928_06915</name>
</gene>
<evidence type="ECO:0000313" key="1">
    <source>
        <dbReference type="EMBL" id="MBU3856265.1"/>
    </source>
</evidence>
<dbReference type="SUPFAM" id="SSF51206">
    <property type="entry name" value="cAMP-binding domain-like"/>
    <property type="match status" value="1"/>
</dbReference>
<dbReference type="Gene3D" id="2.60.120.10">
    <property type="entry name" value="Jelly Rolls"/>
    <property type="match status" value="1"/>
</dbReference>
<proteinExistence type="predicted"/>
<dbReference type="Proteomes" id="UP000784286">
    <property type="component" value="Unassembled WGS sequence"/>
</dbReference>
<evidence type="ECO:0000313" key="2">
    <source>
        <dbReference type="Proteomes" id="UP000784286"/>
    </source>
</evidence>
<accession>A0A948TNI8</accession>
<dbReference type="InterPro" id="IPR018490">
    <property type="entry name" value="cNMP-bd_dom_sf"/>
</dbReference>
<reference evidence="1" key="2">
    <citation type="submission" date="2021-04" db="EMBL/GenBank/DDBJ databases">
        <authorList>
            <person name="Gilroy R."/>
        </authorList>
    </citation>
    <scope>NUCLEOTIDE SEQUENCE</scope>
    <source>
        <strain evidence="1">8470</strain>
    </source>
</reference>
<name>A0A948TNI8_9BACT</name>
<dbReference type="InterPro" id="IPR014710">
    <property type="entry name" value="RmlC-like_jellyroll"/>
</dbReference>
<reference evidence="1" key="1">
    <citation type="journal article" date="2021" name="PeerJ">
        <title>Extensive microbial diversity within the chicken gut microbiome revealed by metagenomics and culture.</title>
        <authorList>
            <person name="Gilroy R."/>
            <person name="Ravi A."/>
            <person name="Getino M."/>
            <person name="Pursley I."/>
            <person name="Horton D.L."/>
            <person name="Alikhan N.F."/>
            <person name="Baker D."/>
            <person name="Gharbi K."/>
            <person name="Hall N."/>
            <person name="Watson M."/>
            <person name="Adriaenssens E.M."/>
            <person name="Foster-Nyarko E."/>
            <person name="Jarju S."/>
            <person name="Secka A."/>
            <person name="Antonio M."/>
            <person name="Oren A."/>
            <person name="Chaudhuri R.R."/>
            <person name="La Ragione R."/>
            <person name="Hildebrand F."/>
            <person name="Pallen M.J."/>
        </authorList>
    </citation>
    <scope>NUCLEOTIDE SEQUENCE</scope>
    <source>
        <strain evidence="1">8470</strain>
    </source>
</reference>